<proteinExistence type="inferred from homology"/>
<dbReference type="InterPro" id="IPR006684">
    <property type="entry name" value="YbgC/YbaW"/>
</dbReference>
<dbReference type="SUPFAM" id="SSF54637">
    <property type="entry name" value="Thioesterase/thiol ester dehydrase-isomerase"/>
    <property type="match status" value="1"/>
</dbReference>
<evidence type="ECO:0000313" key="3">
    <source>
        <dbReference type="EMBL" id="ACZ62803.1"/>
    </source>
</evidence>
<dbReference type="NCBIfam" id="TIGR00051">
    <property type="entry name" value="YbgC/FadM family acyl-CoA thioesterase"/>
    <property type="match status" value="1"/>
</dbReference>
<dbReference type="Gene3D" id="3.10.129.10">
    <property type="entry name" value="Hotdog Thioesterase"/>
    <property type="match status" value="1"/>
</dbReference>
<dbReference type="PANTHER" id="PTHR31793:SF27">
    <property type="entry name" value="NOVEL THIOESTERASE SUPERFAMILY DOMAIN AND SAPOSIN A-TYPE DOMAIN CONTAINING PROTEIN (0610012H03RIK)"/>
    <property type="match status" value="1"/>
</dbReference>
<dbReference type="PANTHER" id="PTHR31793">
    <property type="entry name" value="4-HYDROXYBENZOYL-COA THIOESTERASE FAMILY MEMBER"/>
    <property type="match status" value="1"/>
</dbReference>
<name>D2JNX1_9GAMM</name>
<dbReference type="InterPro" id="IPR029069">
    <property type="entry name" value="HotDog_dom_sf"/>
</dbReference>
<organism evidence="3">
    <name type="scientific">Alloalcanivorax dieselolei</name>
    <dbReference type="NCBI Taxonomy" id="285091"/>
    <lineage>
        <taxon>Bacteria</taxon>
        <taxon>Pseudomonadati</taxon>
        <taxon>Pseudomonadota</taxon>
        <taxon>Gammaproteobacteria</taxon>
        <taxon>Oceanospirillales</taxon>
        <taxon>Alcanivoracaceae</taxon>
        <taxon>Alloalcanivorax</taxon>
    </lineage>
</organism>
<keyword evidence="2" id="KW-0378">Hydrolase</keyword>
<dbReference type="PIRSF" id="PIRSF003230">
    <property type="entry name" value="YbgC"/>
    <property type="match status" value="1"/>
</dbReference>
<dbReference type="CDD" id="cd00586">
    <property type="entry name" value="4HBT"/>
    <property type="match status" value="1"/>
</dbReference>
<dbReference type="InterPro" id="IPR050563">
    <property type="entry name" value="4-hydroxybenzoyl-CoA_TE"/>
</dbReference>
<dbReference type="GO" id="GO:0047617">
    <property type="term" value="F:fatty acyl-CoA hydrolase activity"/>
    <property type="evidence" value="ECO:0007669"/>
    <property type="project" value="TreeGrafter"/>
</dbReference>
<reference evidence="3" key="2">
    <citation type="journal article" date="2011" name="Environ. Microbiol.">
        <title>Multiple alkane hydroxylase systems in a marine alkane degrader, Alcanivorax dieselolei B-5.</title>
        <authorList>
            <person name="Liu C."/>
            <person name="Wang W."/>
            <person name="Wu Y."/>
            <person name="Zhou Z."/>
            <person name="Lai Q."/>
            <person name="Shao Z."/>
        </authorList>
    </citation>
    <scope>NUCLEOTIDE SEQUENCE</scope>
    <source>
        <strain evidence="3">B-5</strain>
    </source>
</reference>
<dbReference type="AlphaFoldDB" id="D2JNX1"/>
<dbReference type="EMBL" id="GQ980249">
    <property type="protein sequence ID" value="ACZ62803.1"/>
    <property type="molecule type" value="Genomic_DNA"/>
</dbReference>
<protein>
    <submittedName>
        <fullName evidence="3">Uncharacterized protein</fullName>
    </submittedName>
</protein>
<sequence length="155" mass="17775">MLRIQTKECFMSEPFRYRLRVRYSECDAQHVVFNARYGDYVDLAMTEFMRALGRDYDALLARGLDNQVVKLTLEWKASARFDDVLEIQVKPLSLGNTSFSLEFLILNAESQQLLCRAESVYVMMTTEPFEKTRVPDDLRAALQEGAVGKVCDQSG</sequence>
<accession>D2JNX1</accession>
<comment type="similarity">
    <text evidence="1">Belongs to the 4-hydroxybenzoyl-CoA thioesterase family.</text>
</comment>
<evidence type="ECO:0000256" key="1">
    <source>
        <dbReference type="ARBA" id="ARBA00005953"/>
    </source>
</evidence>
<dbReference type="Pfam" id="PF13279">
    <property type="entry name" value="4HBT_2"/>
    <property type="match status" value="1"/>
</dbReference>
<evidence type="ECO:0000256" key="2">
    <source>
        <dbReference type="ARBA" id="ARBA00022801"/>
    </source>
</evidence>
<reference evidence="3" key="1">
    <citation type="journal article" date="2005" name="Int. J. Syst. Evol. Microbiol.">
        <title>Alcanivorax dieselolei sp. nov., a novel alkane-degrading bacterium isolated from sea water and deep-sea sediment.</title>
        <authorList>
            <person name="Liu C."/>
            <person name="Shao Z."/>
        </authorList>
    </citation>
    <scope>NUCLEOTIDE SEQUENCE</scope>
    <source>
        <strain evidence="3">B-5</strain>
    </source>
</reference>